<feature type="disulfide bond" evidence="6">
    <location>
        <begin position="617"/>
        <end position="635"/>
    </location>
</feature>
<comment type="caution">
    <text evidence="6">Lacks conserved residue(s) required for the propagation of feature annotation.</text>
</comment>
<gene>
    <name evidence="9" type="ORF">OKIOD_LOCUS9732</name>
</gene>
<dbReference type="Proteomes" id="UP001158576">
    <property type="component" value="Chromosome 1"/>
</dbReference>
<evidence type="ECO:0000256" key="5">
    <source>
        <dbReference type="ARBA" id="ARBA00023180"/>
    </source>
</evidence>
<evidence type="ECO:0000256" key="1">
    <source>
        <dbReference type="ARBA" id="ARBA00001923"/>
    </source>
</evidence>
<comment type="cofactor">
    <cofactor evidence="7">
        <name>Zn(2+)</name>
        <dbReference type="ChEBI" id="CHEBI:29105"/>
    </cofactor>
    <text evidence="7">Binds 1 zinc ion per subunit.</text>
</comment>
<accession>A0ABN7SVQ8</accession>
<comment type="similarity">
    <text evidence="2 6 7">Belongs to the peptidase M2 family.</text>
</comment>
<dbReference type="EC" id="3.4.-.-" evidence="7"/>
<keyword evidence="7" id="KW-0482">Metalloprotease</keyword>
<keyword evidence="7" id="KW-0378">Hydrolase</keyword>
<evidence type="ECO:0000256" key="2">
    <source>
        <dbReference type="ARBA" id="ARBA00008139"/>
    </source>
</evidence>
<evidence type="ECO:0000256" key="7">
    <source>
        <dbReference type="RuleBase" id="RU361144"/>
    </source>
</evidence>
<organism evidence="9 10">
    <name type="scientific">Oikopleura dioica</name>
    <name type="common">Tunicate</name>
    <dbReference type="NCBI Taxonomy" id="34765"/>
    <lineage>
        <taxon>Eukaryota</taxon>
        <taxon>Metazoa</taxon>
        <taxon>Chordata</taxon>
        <taxon>Tunicata</taxon>
        <taxon>Appendicularia</taxon>
        <taxon>Copelata</taxon>
        <taxon>Oikopleuridae</taxon>
        <taxon>Oikopleura</taxon>
    </lineage>
</organism>
<keyword evidence="7" id="KW-0121">Carboxypeptidase</keyword>
<feature type="compositionally biased region" description="Acidic residues" evidence="8">
    <location>
        <begin position="739"/>
        <end position="748"/>
    </location>
</feature>
<dbReference type="Gene3D" id="1.10.1370.30">
    <property type="match status" value="1"/>
</dbReference>
<dbReference type="EMBL" id="OU015566">
    <property type="protein sequence ID" value="CAG5103850.1"/>
    <property type="molecule type" value="Genomic_DNA"/>
</dbReference>
<keyword evidence="5 7" id="KW-0325">Glycoprotein</keyword>
<dbReference type="SUPFAM" id="SSF55486">
    <property type="entry name" value="Metalloproteases ('zincins'), catalytic domain"/>
    <property type="match status" value="1"/>
</dbReference>
<evidence type="ECO:0000313" key="10">
    <source>
        <dbReference type="Proteomes" id="UP001158576"/>
    </source>
</evidence>
<evidence type="ECO:0000256" key="8">
    <source>
        <dbReference type="SAM" id="MobiDB-lite"/>
    </source>
</evidence>
<evidence type="ECO:0000313" key="9">
    <source>
        <dbReference type="EMBL" id="CAG5103850.1"/>
    </source>
</evidence>
<proteinExistence type="inferred from homology"/>
<dbReference type="CDD" id="cd06461">
    <property type="entry name" value="M2_ACE"/>
    <property type="match status" value="1"/>
</dbReference>
<dbReference type="PROSITE" id="PS52011">
    <property type="entry name" value="PEPTIDASE_M2"/>
    <property type="match status" value="1"/>
</dbReference>
<dbReference type="InterPro" id="IPR001548">
    <property type="entry name" value="Peptidase_M2"/>
</dbReference>
<sequence>MKLSASLVIASSSALNPSERWESLKYGNPGTTARSSRSTKADTRCTGQYASLTDPIEFLKTWNEDAQSFFNIESEASWAYATDINEENQKIEAEAAQKTTAWMEEIGFCAQENFSSIVNACKKGFNQSGCDLKDEAGCAEDPNEDYQLQCWTKEKQLRALDMLQDLGYAALGAGSPEYSELTAALGRMSVAYSTTKVKDQHSDRQHPLDPDLTAIFKSACVGDNAHCDYLKQRYYWDAWNTKVGQACHEDYHTFVENSNLAAAANGFADTGESWRSKYTGVNDDQGFMDLLEKIWTDDLKPLYEEIHAYARYKLNERYGDKMVGSGKTPVPEHLFGNMWAQTWGSLYDVTVPYPDAGERPDATPAIEKLTEEEMFDYADEFFRSLGLTPMTKLFWRNSVIKKKPGVDMVCHASAWDFMAGDGNFDDGAMGDYRIKQCTVKDQDDFVTVHHEMGHIQYYQQYAHHPIIFRSGANPGFHEAIGDTLALSVSTPKHLIEVGLLDDPNASINFLRQEIARDTSDEDMNYLMSILLDKVTFLPFGYLMDKFRWELFAKEPAKEEYQKIWDDLRLKYQGMIPPLERTEEHFDAAGKYHIPNNTPYIRYYVSFILQFQFYEKMCLEAGEFDENDPEKPLYKCDFYNSKKAGKLMKELLKAGQSQPWEDTLNEFLCGNDSGCEGSMNAKAIKKYFEPVTTWLSKYRADKGYELGWDETWDASKPNTWVPCEYNDSAESCGEPAEPCSTEEDWDESWNTDGTPESTTTSPDTTTSDAMGIVAATGLAFSLLFL</sequence>
<keyword evidence="3" id="KW-0732">Signal</keyword>
<feature type="region of interest" description="Disordered" evidence="8">
    <location>
        <begin position="730"/>
        <end position="766"/>
    </location>
</feature>
<evidence type="ECO:0000256" key="3">
    <source>
        <dbReference type="ARBA" id="ARBA00022729"/>
    </source>
</evidence>
<keyword evidence="7" id="KW-0479">Metal-binding</keyword>
<evidence type="ECO:0000256" key="4">
    <source>
        <dbReference type="ARBA" id="ARBA00023157"/>
    </source>
</evidence>
<keyword evidence="7" id="KW-0862">Zinc</keyword>
<evidence type="ECO:0000256" key="6">
    <source>
        <dbReference type="PROSITE-ProRule" id="PRU01355"/>
    </source>
</evidence>
<name>A0ABN7SVQ8_OIKDI</name>
<keyword evidence="10" id="KW-1185">Reference proteome</keyword>
<dbReference type="PRINTS" id="PR00791">
    <property type="entry name" value="PEPDIPTASEA"/>
</dbReference>
<reference evidence="9 10" key="1">
    <citation type="submission" date="2021-04" db="EMBL/GenBank/DDBJ databases">
        <authorList>
            <person name="Bliznina A."/>
        </authorList>
    </citation>
    <scope>NUCLEOTIDE SEQUENCE [LARGE SCALE GENOMIC DNA]</scope>
</reference>
<dbReference type="PANTHER" id="PTHR10514">
    <property type="entry name" value="ANGIOTENSIN-CONVERTING ENZYME"/>
    <property type="match status" value="1"/>
</dbReference>
<comment type="cofactor">
    <cofactor evidence="1">
        <name>chloride</name>
        <dbReference type="ChEBI" id="CHEBI:17996"/>
    </cofactor>
</comment>
<protein>
    <recommendedName>
        <fullName evidence="7">Angiotensin-converting enzyme</fullName>
        <ecNumber evidence="7">3.4.-.-</ecNumber>
    </recommendedName>
</protein>
<dbReference type="Pfam" id="PF01401">
    <property type="entry name" value="Peptidase_M2"/>
    <property type="match status" value="1"/>
</dbReference>
<dbReference type="PANTHER" id="PTHR10514:SF27">
    <property type="entry name" value="ANGIOTENSIN-CONVERTING ENZYME"/>
    <property type="match status" value="1"/>
</dbReference>
<keyword evidence="4 6" id="KW-1015">Disulfide bond</keyword>
<feature type="compositionally biased region" description="Low complexity" evidence="8">
    <location>
        <begin position="750"/>
        <end position="766"/>
    </location>
</feature>
<keyword evidence="7" id="KW-0645">Protease</keyword>